<dbReference type="AlphaFoldDB" id="E0Y2U2"/>
<organism evidence="1">
    <name type="scientific">uncultured gamma proteobacterium EB080_L93H08</name>
    <dbReference type="NCBI Taxonomy" id="710973"/>
    <lineage>
        <taxon>Bacteria</taxon>
        <taxon>Pseudomonadati</taxon>
        <taxon>Pseudomonadota</taxon>
        <taxon>Gammaproteobacteria</taxon>
        <taxon>environmental samples</taxon>
    </lineage>
</organism>
<name>E0Y2U2_9GAMM</name>
<evidence type="ECO:0000313" key="1">
    <source>
        <dbReference type="EMBL" id="ADI20983.1"/>
    </source>
</evidence>
<proteinExistence type="predicted"/>
<dbReference type="EMBL" id="GU474948">
    <property type="protein sequence ID" value="ADI20983.1"/>
    <property type="molecule type" value="Genomic_DNA"/>
</dbReference>
<reference evidence="1" key="1">
    <citation type="journal article" date="2011" name="Environ. Microbiol.">
        <title>Time-series analyses of Monterey Bay coastal microbial picoplankton using a 'genome proxy' microarray.</title>
        <authorList>
            <person name="Rich V.I."/>
            <person name="Pham V.D."/>
            <person name="Eppley J."/>
            <person name="Shi Y."/>
            <person name="DeLong E.F."/>
        </authorList>
    </citation>
    <scope>NUCLEOTIDE SEQUENCE</scope>
</reference>
<accession>E0Y2U2</accession>
<protein>
    <submittedName>
        <fullName evidence="1">Uncharacterized protein</fullName>
    </submittedName>
</protein>
<sequence length="68" mass="7077">MQLSSGLNGSFFQSDSLGKMLFASNTGPSTHTLFIASPSGVCTFTVQPAQPPIAQAINSSRDSLQSTL</sequence>